<dbReference type="InterPro" id="IPR000182">
    <property type="entry name" value="GNAT_dom"/>
</dbReference>
<dbReference type="CDD" id="cd04301">
    <property type="entry name" value="NAT_SF"/>
    <property type="match status" value="1"/>
</dbReference>
<reference evidence="2 3" key="1">
    <citation type="submission" date="2019-08" db="EMBL/GenBank/DDBJ databases">
        <title>Professor.</title>
        <authorList>
            <person name="Park J.S."/>
        </authorList>
    </citation>
    <scope>NUCLEOTIDE SEQUENCE [LARGE SCALE GENOMIC DNA]</scope>
    <source>
        <strain evidence="2 3">176CP5-101</strain>
    </source>
</reference>
<dbReference type="Proteomes" id="UP000321456">
    <property type="component" value="Unassembled WGS sequence"/>
</dbReference>
<sequence length="139" mass="16209">MYNIAFIEQEDKKTIVPFLSRLDPSISVEVLNERLEEMFSNGYQCAGVYDSSKLIGISGLWILTKYYIGKHIELDNVFILPEYQGKGVGKQMMEWIFNYAISIGCKGSELNCYTKNKSGQKFWEREGYQIVGYHYQKRF</sequence>
<dbReference type="AlphaFoldDB" id="A0A5C8V5I8"/>
<dbReference type="GO" id="GO:0016747">
    <property type="term" value="F:acyltransferase activity, transferring groups other than amino-acyl groups"/>
    <property type="evidence" value="ECO:0007669"/>
    <property type="project" value="InterPro"/>
</dbReference>
<dbReference type="InterPro" id="IPR016181">
    <property type="entry name" value="Acyl_CoA_acyltransferase"/>
</dbReference>
<evidence type="ECO:0000313" key="2">
    <source>
        <dbReference type="EMBL" id="TXN35787.1"/>
    </source>
</evidence>
<dbReference type="Pfam" id="PF00583">
    <property type="entry name" value="Acetyltransf_1"/>
    <property type="match status" value="1"/>
</dbReference>
<organism evidence="2 3">
    <name type="scientific">Flagellimonas hymeniacidonis</name>
    <dbReference type="NCBI Taxonomy" id="2603628"/>
    <lineage>
        <taxon>Bacteria</taxon>
        <taxon>Pseudomonadati</taxon>
        <taxon>Bacteroidota</taxon>
        <taxon>Flavobacteriia</taxon>
        <taxon>Flavobacteriales</taxon>
        <taxon>Flavobacteriaceae</taxon>
        <taxon>Flagellimonas</taxon>
    </lineage>
</organism>
<feature type="domain" description="N-acetyltransferase" evidence="1">
    <location>
        <begin position="2"/>
        <end position="139"/>
    </location>
</feature>
<dbReference type="SUPFAM" id="SSF55729">
    <property type="entry name" value="Acyl-CoA N-acyltransferases (Nat)"/>
    <property type="match status" value="1"/>
</dbReference>
<proteinExistence type="predicted"/>
<dbReference type="Gene3D" id="3.40.630.30">
    <property type="match status" value="1"/>
</dbReference>
<dbReference type="InterPro" id="IPR050276">
    <property type="entry name" value="MshD_Acetyltransferase"/>
</dbReference>
<dbReference type="PROSITE" id="PS51186">
    <property type="entry name" value="GNAT"/>
    <property type="match status" value="1"/>
</dbReference>
<protein>
    <submittedName>
        <fullName evidence="2">GNAT family N-acetyltransferase</fullName>
    </submittedName>
</protein>
<accession>A0A5C8V5I8</accession>
<gene>
    <name evidence="2" type="ORF">FVB32_14540</name>
</gene>
<dbReference type="PANTHER" id="PTHR43617">
    <property type="entry name" value="L-AMINO ACID N-ACETYLTRANSFERASE"/>
    <property type="match status" value="1"/>
</dbReference>
<evidence type="ECO:0000259" key="1">
    <source>
        <dbReference type="PROSITE" id="PS51186"/>
    </source>
</evidence>
<name>A0A5C8V5I8_9FLAO</name>
<comment type="caution">
    <text evidence="2">The sequence shown here is derived from an EMBL/GenBank/DDBJ whole genome shotgun (WGS) entry which is preliminary data.</text>
</comment>
<keyword evidence="2" id="KW-0808">Transferase</keyword>
<evidence type="ECO:0000313" key="3">
    <source>
        <dbReference type="Proteomes" id="UP000321456"/>
    </source>
</evidence>
<dbReference type="RefSeq" id="WP_147744561.1">
    <property type="nucleotide sequence ID" value="NZ_VRUR01000002.1"/>
</dbReference>
<keyword evidence="3" id="KW-1185">Reference proteome</keyword>
<dbReference type="EMBL" id="VRUR01000002">
    <property type="protein sequence ID" value="TXN35787.1"/>
    <property type="molecule type" value="Genomic_DNA"/>
</dbReference>